<dbReference type="Proteomes" id="UP000010816">
    <property type="component" value="Chromosome"/>
</dbReference>
<accession>L0GQI5</accession>
<proteinExistence type="predicted"/>
<keyword evidence="4" id="KW-1185">Reference proteome</keyword>
<feature type="compositionally biased region" description="Basic residues" evidence="1">
    <location>
        <begin position="144"/>
        <end position="154"/>
    </location>
</feature>
<evidence type="ECO:0000259" key="2">
    <source>
        <dbReference type="Pfam" id="PF05685"/>
    </source>
</evidence>
<evidence type="ECO:0000256" key="1">
    <source>
        <dbReference type="SAM" id="MobiDB-lite"/>
    </source>
</evidence>
<gene>
    <name evidence="3" type="ORF">Thimo_0118</name>
</gene>
<sequence>MSTQPQPYYSFEDYLTVEREARDEKHEYVAGQVLAMAGASYSHNLIVMNLATELRQRLKAGPYAVLASDMRLRIEAADACVYSDVAVLCDEPSFHDGCRDVLARATWVAEILSPSTEGYDRGGKFALYRRLPTPPPIRADRPGPARRRRLHPPGRRPLDPRRLYRSARGGPVRGGRLPGPSGRDLRQNHLRATAALTARR</sequence>
<dbReference type="EMBL" id="CP003051">
    <property type="protein sequence ID" value="AGA88993.1"/>
    <property type="molecule type" value="Genomic_DNA"/>
</dbReference>
<dbReference type="AlphaFoldDB" id="L0GQI5"/>
<dbReference type="eggNOG" id="COG4636">
    <property type="taxonomic scope" value="Bacteria"/>
</dbReference>
<dbReference type="InterPro" id="IPR008538">
    <property type="entry name" value="Uma2"/>
</dbReference>
<dbReference type="InterPro" id="IPR011335">
    <property type="entry name" value="Restrct_endonuc-II-like"/>
</dbReference>
<organism evidence="3 4">
    <name type="scientific">Thioflavicoccus mobilis 8321</name>
    <dbReference type="NCBI Taxonomy" id="765912"/>
    <lineage>
        <taxon>Bacteria</taxon>
        <taxon>Pseudomonadati</taxon>
        <taxon>Pseudomonadota</taxon>
        <taxon>Gammaproteobacteria</taxon>
        <taxon>Chromatiales</taxon>
        <taxon>Chromatiaceae</taxon>
        <taxon>Thioflavicoccus</taxon>
    </lineage>
</organism>
<dbReference type="SUPFAM" id="SSF52980">
    <property type="entry name" value="Restriction endonuclease-like"/>
    <property type="match status" value="1"/>
</dbReference>
<reference evidence="3 4" key="1">
    <citation type="submission" date="2011-09" db="EMBL/GenBank/DDBJ databases">
        <title>Complete sequence of chromosome of Thioflavicoccus mobilis 8321.</title>
        <authorList>
            <consortium name="US DOE Joint Genome Institute"/>
            <person name="Lucas S."/>
            <person name="Han J."/>
            <person name="Lapidus A."/>
            <person name="Cheng J.-F."/>
            <person name="Goodwin L."/>
            <person name="Pitluck S."/>
            <person name="Peters L."/>
            <person name="Ovchinnikova G."/>
            <person name="Lu M."/>
            <person name="Detter J.C."/>
            <person name="Han C."/>
            <person name="Tapia R."/>
            <person name="Land M."/>
            <person name="Hauser L."/>
            <person name="Kyrpides N."/>
            <person name="Ivanova N."/>
            <person name="Pagani I."/>
            <person name="Vogl K."/>
            <person name="Liu Z."/>
            <person name="Imhoff J."/>
            <person name="Thiel V."/>
            <person name="Frigaard N.-U."/>
            <person name="Bryant D."/>
            <person name="Woyke T."/>
        </authorList>
    </citation>
    <scope>NUCLEOTIDE SEQUENCE [LARGE SCALE GENOMIC DNA]</scope>
    <source>
        <strain evidence="3 4">8321</strain>
    </source>
</reference>
<name>L0GQI5_9GAMM</name>
<evidence type="ECO:0000313" key="4">
    <source>
        <dbReference type="Proteomes" id="UP000010816"/>
    </source>
</evidence>
<evidence type="ECO:0000313" key="3">
    <source>
        <dbReference type="EMBL" id="AGA88993.1"/>
    </source>
</evidence>
<dbReference type="InterPro" id="IPR012296">
    <property type="entry name" value="Nuclease_put_TT1808"/>
</dbReference>
<dbReference type="RefSeq" id="WP_015279143.1">
    <property type="nucleotide sequence ID" value="NC_019940.1"/>
</dbReference>
<feature type="region of interest" description="Disordered" evidence="1">
    <location>
        <begin position="130"/>
        <end position="188"/>
    </location>
</feature>
<dbReference type="HOGENOM" id="CLU_1365687_0_0_6"/>
<dbReference type="CDD" id="cd06260">
    <property type="entry name" value="DUF820-like"/>
    <property type="match status" value="1"/>
</dbReference>
<dbReference type="Gene3D" id="3.90.1570.10">
    <property type="entry name" value="tt1808, chain A"/>
    <property type="match status" value="1"/>
</dbReference>
<feature type="domain" description="Putative restriction endonuclease" evidence="2">
    <location>
        <begin position="11"/>
        <end position="131"/>
    </location>
</feature>
<protein>
    <recommendedName>
        <fullName evidence="2">Putative restriction endonuclease domain-containing protein</fullName>
    </recommendedName>
</protein>
<dbReference type="PANTHER" id="PTHR36558:SF1">
    <property type="entry name" value="RESTRICTION ENDONUCLEASE DOMAIN-CONTAINING PROTEIN-RELATED"/>
    <property type="match status" value="1"/>
</dbReference>
<dbReference type="STRING" id="765912.Thimo_0118"/>
<dbReference type="KEGG" id="tmb:Thimo_0118"/>
<dbReference type="PANTHER" id="PTHR36558">
    <property type="entry name" value="GLR1098 PROTEIN"/>
    <property type="match status" value="1"/>
</dbReference>
<dbReference type="Pfam" id="PF05685">
    <property type="entry name" value="Uma2"/>
    <property type="match status" value="1"/>
</dbReference>